<evidence type="ECO:0000256" key="7">
    <source>
        <dbReference type="ARBA" id="ARBA00023186"/>
    </source>
</evidence>
<reference evidence="16 17" key="1">
    <citation type="journal article" date="2014" name="PLoS ONE">
        <title>Reduction of Hydrogen Peroxide Accumulation and Toxicity by a Catalase from Mycoplasma iowae.</title>
        <authorList>
            <person name="Pritchard R.E."/>
            <person name="Prassinos A.J."/>
            <person name="Osborne J.D."/>
            <person name="Raviv Z."/>
            <person name="Balish M.F."/>
        </authorList>
    </citation>
    <scope>NUCLEOTIDE SEQUENCE [LARGE SCALE GENOMIC DNA]</scope>
    <source>
        <strain evidence="16 17">DK-CPA</strain>
    </source>
</reference>
<evidence type="ECO:0000313" key="17">
    <source>
        <dbReference type="Proteomes" id="UP000028523"/>
    </source>
</evidence>
<dbReference type="SUPFAM" id="SSF109998">
    <property type="entry name" value="Triger factor/SurA peptide-binding domain-like"/>
    <property type="match status" value="1"/>
</dbReference>
<dbReference type="GO" id="GO:0015031">
    <property type="term" value="P:protein transport"/>
    <property type="evidence" value="ECO:0007669"/>
    <property type="project" value="UniProtKB-UniRule"/>
</dbReference>
<evidence type="ECO:0000256" key="13">
    <source>
        <dbReference type="PROSITE-ProRule" id="PRU00277"/>
    </source>
</evidence>
<evidence type="ECO:0000259" key="15">
    <source>
        <dbReference type="PROSITE" id="PS50059"/>
    </source>
</evidence>
<comment type="catalytic activity">
    <reaction evidence="1 12 13">
        <text>[protein]-peptidylproline (omega=180) = [protein]-peptidylproline (omega=0)</text>
        <dbReference type="Rhea" id="RHEA:16237"/>
        <dbReference type="Rhea" id="RHEA-COMP:10747"/>
        <dbReference type="Rhea" id="RHEA-COMP:10748"/>
        <dbReference type="ChEBI" id="CHEBI:83833"/>
        <dbReference type="ChEBI" id="CHEBI:83834"/>
        <dbReference type="EC" id="5.2.1.8"/>
    </reaction>
</comment>
<dbReference type="InterPro" id="IPR036611">
    <property type="entry name" value="Trigger_fac_ribosome-bd_sf"/>
</dbReference>
<evidence type="ECO:0000256" key="6">
    <source>
        <dbReference type="ARBA" id="ARBA00023110"/>
    </source>
</evidence>
<comment type="domain">
    <text evidence="12">Consists of 3 domains; the N-terminus binds the ribosome, the middle domain has PPIase activity, while the C-terminus has intrinsic chaperone activity on its own.</text>
</comment>
<dbReference type="InterPro" id="IPR027304">
    <property type="entry name" value="Trigger_fact/SurA_dom_sf"/>
</dbReference>
<name>A0A084U2N6_MALIO</name>
<evidence type="ECO:0000256" key="10">
    <source>
        <dbReference type="ARBA" id="ARBA00024849"/>
    </source>
</evidence>
<accession>A0A084U2N6</accession>
<dbReference type="InterPro" id="IPR005215">
    <property type="entry name" value="Trig_fac"/>
</dbReference>
<dbReference type="EMBL" id="AWQU01000089">
    <property type="protein sequence ID" value="KFB07222.1"/>
    <property type="molecule type" value="Genomic_DNA"/>
</dbReference>
<comment type="subcellular location">
    <subcellularLocation>
        <location evidence="12">Cytoplasm</location>
    </subcellularLocation>
    <text evidence="12">About half TF is bound to the ribosome near the polypeptide exit tunnel while the other half is free in the cytoplasm.</text>
</comment>
<evidence type="ECO:0000256" key="5">
    <source>
        <dbReference type="ARBA" id="ARBA00022618"/>
    </source>
</evidence>
<comment type="similarity">
    <text evidence="2 12 14">Belongs to the FKBP-type PPIase family. Tig subfamily.</text>
</comment>
<dbReference type="Gene3D" id="3.10.50.40">
    <property type="match status" value="1"/>
</dbReference>
<gene>
    <name evidence="12 16" type="primary">tig</name>
    <name evidence="16" type="ORF">P271_47</name>
</gene>
<dbReference type="InterPro" id="IPR001179">
    <property type="entry name" value="PPIase_FKBP_dom"/>
</dbReference>
<dbReference type="InterPro" id="IPR008881">
    <property type="entry name" value="Trigger_fac_ribosome-bd_bac"/>
</dbReference>
<keyword evidence="5 12" id="KW-0132">Cell division</keyword>
<dbReference type="Pfam" id="PF05698">
    <property type="entry name" value="Trigger_C"/>
    <property type="match status" value="1"/>
</dbReference>
<dbReference type="GO" id="GO:0051301">
    <property type="term" value="P:cell division"/>
    <property type="evidence" value="ECO:0007669"/>
    <property type="project" value="UniProtKB-KW"/>
</dbReference>
<dbReference type="PIRSF" id="PIRSF003095">
    <property type="entry name" value="Trigger_factor"/>
    <property type="match status" value="1"/>
</dbReference>
<dbReference type="SUPFAM" id="SSF54534">
    <property type="entry name" value="FKBP-like"/>
    <property type="match status" value="1"/>
</dbReference>
<dbReference type="GeneID" id="96867139"/>
<dbReference type="Proteomes" id="UP000028523">
    <property type="component" value="Unassembled WGS sequence"/>
</dbReference>
<dbReference type="RefSeq" id="WP_004024760.1">
    <property type="nucleotide sequence ID" value="NZ_AWQU01000089.1"/>
</dbReference>
<dbReference type="HAMAP" id="MF_00303">
    <property type="entry name" value="Trigger_factor_Tig"/>
    <property type="match status" value="1"/>
</dbReference>
<dbReference type="NCBIfam" id="TIGR00115">
    <property type="entry name" value="tig"/>
    <property type="match status" value="1"/>
</dbReference>
<evidence type="ECO:0000256" key="4">
    <source>
        <dbReference type="ARBA" id="ARBA00016902"/>
    </source>
</evidence>
<dbReference type="GO" id="GO:0003755">
    <property type="term" value="F:peptidyl-prolyl cis-trans isomerase activity"/>
    <property type="evidence" value="ECO:0007669"/>
    <property type="project" value="UniProtKB-UniRule"/>
</dbReference>
<evidence type="ECO:0000256" key="3">
    <source>
        <dbReference type="ARBA" id="ARBA00013194"/>
    </source>
</evidence>
<dbReference type="EC" id="5.2.1.8" evidence="3 12"/>
<keyword evidence="6 12" id="KW-0697">Rotamase</keyword>
<evidence type="ECO:0000256" key="1">
    <source>
        <dbReference type="ARBA" id="ARBA00000971"/>
    </source>
</evidence>
<comment type="caution">
    <text evidence="16">The sequence shown here is derived from an EMBL/GenBank/DDBJ whole genome shotgun (WGS) entry which is preliminary data.</text>
</comment>
<evidence type="ECO:0000256" key="14">
    <source>
        <dbReference type="RuleBase" id="RU003914"/>
    </source>
</evidence>
<dbReference type="FunFam" id="3.10.50.40:FF:000001">
    <property type="entry name" value="Trigger factor"/>
    <property type="match status" value="1"/>
</dbReference>
<dbReference type="AlphaFoldDB" id="A0A084U2N6"/>
<evidence type="ECO:0000313" key="16">
    <source>
        <dbReference type="EMBL" id="KFB07222.1"/>
    </source>
</evidence>
<dbReference type="InterPro" id="IPR046357">
    <property type="entry name" value="PPIase_dom_sf"/>
</dbReference>
<evidence type="ECO:0000256" key="8">
    <source>
        <dbReference type="ARBA" id="ARBA00023235"/>
    </source>
</evidence>
<sequence length="432" mass="49602">MKILESKKNKDTYDFVVQVDKNAWEAEQLKALNALSKNVKIDGFRKGKVPKTEAIKRINPMDVFDRALNKIISPTAVALVDSKEFKKVEDDLLDISPKVEVSKVEKDNLELKFTYTLYPDVKVDGYKDIKVKAKLEKVTDEILKKEIDGYLEKNAMTVPKNGPIAKGDIVTFDFKGFVDKKPFQGGEAKNYELKIGSGQFIPGFEDQMIGLKEKDEKTISVKFPKDYHEKSLANKDAEFEITIHSVSEIEKAELNDEYIKSLNIKDVATVDSFKKYLKENLEKTYKQRYEYDAKLEILNEIGKLTKVSNLPKELIEQEKTKITNALQQQIQMYGMSIDQYISMLGMSKEDFDKKHAEQAKLNCHISFGMLKIAEIEKIEPTEKEIDAEIEKVSKTYGITKEELMKRINNDTSFVESMLTEDKVINLILKKNK</sequence>
<dbReference type="PROSITE" id="PS50059">
    <property type="entry name" value="FKBP_PPIASE"/>
    <property type="match status" value="1"/>
</dbReference>
<dbReference type="Gene3D" id="3.30.70.1050">
    <property type="entry name" value="Trigger factor ribosome-binding domain"/>
    <property type="match status" value="1"/>
</dbReference>
<dbReference type="Pfam" id="PF00254">
    <property type="entry name" value="FKBP_C"/>
    <property type="match status" value="1"/>
</dbReference>
<keyword evidence="7 12" id="KW-0143">Chaperone</keyword>
<keyword evidence="8 12" id="KW-0413">Isomerase</keyword>
<evidence type="ECO:0000256" key="11">
    <source>
        <dbReference type="ARBA" id="ARBA00029986"/>
    </source>
</evidence>
<keyword evidence="9 12" id="KW-0131">Cell cycle</keyword>
<dbReference type="InterPro" id="IPR037041">
    <property type="entry name" value="Trigger_fac_C_sf"/>
</dbReference>
<comment type="function">
    <text evidence="10 12">Involved in protein export. Acts as a chaperone by maintaining the newly synthesized protein in an open conformation. Functions as a peptidyl-prolyl cis-trans isomerase.</text>
</comment>
<keyword evidence="17" id="KW-1185">Reference proteome</keyword>
<dbReference type="GO" id="GO:0005737">
    <property type="term" value="C:cytoplasm"/>
    <property type="evidence" value="ECO:0007669"/>
    <property type="project" value="UniProtKB-SubCell"/>
</dbReference>
<evidence type="ECO:0000256" key="2">
    <source>
        <dbReference type="ARBA" id="ARBA00005464"/>
    </source>
</evidence>
<organism evidence="16 17">
    <name type="scientific">Malacoplasma iowae DK-CPA</name>
    <dbReference type="NCBI Taxonomy" id="1394179"/>
    <lineage>
        <taxon>Bacteria</taxon>
        <taxon>Bacillati</taxon>
        <taxon>Mycoplasmatota</taxon>
        <taxon>Mycoplasmoidales</taxon>
        <taxon>Mycoplasmoidaceae</taxon>
        <taxon>Malacoplasma</taxon>
    </lineage>
</organism>
<dbReference type="GO" id="GO:0006457">
    <property type="term" value="P:protein folding"/>
    <property type="evidence" value="ECO:0007669"/>
    <property type="project" value="UniProtKB-UniRule"/>
</dbReference>
<feature type="domain" description="PPIase FKBP-type" evidence="15">
    <location>
        <begin position="167"/>
        <end position="255"/>
    </location>
</feature>
<dbReference type="Gene3D" id="1.10.3120.10">
    <property type="entry name" value="Trigger factor, C-terminal domain"/>
    <property type="match status" value="1"/>
</dbReference>
<dbReference type="SUPFAM" id="SSF102735">
    <property type="entry name" value="Trigger factor ribosome-binding domain"/>
    <property type="match status" value="1"/>
</dbReference>
<dbReference type="Pfam" id="PF05697">
    <property type="entry name" value="Trigger_N"/>
    <property type="match status" value="1"/>
</dbReference>
<proteinExistence type="inferred from homology"/>
<evidence type="ECO:0000256" key="12">
    <source>
        <dbReference type="HAMAP-Rule" id="MF_00303"/>
    </source>
</evidence>
<evidence type="ECO:0000256" key="9">
    <source>
        <dbReference type="ARBA" id="ARBA00023306"/>
    </source>
</evidence>
<keyword evidence="12" id="KW-0963">Cytoplasm</keyword>
<protein>
    <recommendedName>
        <fullName evidence="4 12">Trigger factor</fullName>
        <shortName evidence="12">TF</shortName>
        <ecNumber evidence="3 12">5.2.1.8</ecNumber>
    </recommendedName>
    <alternativeName>
        <fullName evidence="11 12">PPIase</fullName>
    </alternativeName>
</protein>
<dbReference type="InterPro" id="IPR008880">
    <property type="entry name" value="Trigger_fac_C"/>
</dbReference>